<protein>
    <submittedName>
        <fullName evidence="1">Uncharacterized protein</fullName>
    </submittedName>
</protein>
<gene>
    <name evidence="1" type="ORF">HZH66_001001</name>
</gene>
<proteinExistence type="predicted"/>
<accession>A0A834KTI9</accession>
<reference evidence="1" key="1">
    <citation type="journal article" date="2020" name="G3 (Bethesda)">
        <title>High-Quality Assemblies for Three Invasive Social Wasps from the &lt;i&gt;Vespula&lt;/i&gt; Genus.</title>
        <authorList>
            <person name="Harrop T.W.R."/>
            <person name="Guhlin J."/>
            <person name="McLaughlin G.M."/>
            <person name="Permina E."/>
            <person name="Stockwell P."/>
            <person name="Gilligan J."/>
            <person name="Le Lec M.F."/>
            <person name="Gruber M.A.M."/>
            <person name="Quinn O."/>
            <person name="Lovegrove M."/>
            <person name="Duncan E.J."/>
            <person name="Remnant E.J."/>
            <person name="Van Eeckhoven J."/>
            <person name="Graham B."/>
            <person name="Knapp R.A."/>
            <person name="Langford K.W."/>
            <person name="Kronenberg Z."/>
            <person name="Press M.O."/>
            <person name="Eacker S.M."/>
            <person name="Wilson-Rankin E.E."/>
            <person name="Purcell J."/>
            <person name="Lester P.J."/>
            <person name="Dearden P.K."/>
        </authorList>
    </citation>
    <scope>NUCLEOTIDE SEQUENCE</scope>
    <source>
        <strain evidence="1">Marl-1</strain>
    </source>
</reference>
<comment type="caution">
    <text evidence="1">The sequence shown here is derived from an EMBL/GenBank/DDBJ whole genome shotgun (WGS) entry which is preliminary data.</text>
</comment>
<evidence type="ECO:0000313" key="2">
    <source>
        <dbReference type="Proteomes" id="UP000614350"/>
    </source>
</evidence>
<dbReference type="Proteomes" id="UP000614350">
    <property type="component" value="Unassembled WGS sequence"/>
</dbReference>
<dbReference type="AlphaFoldDB" id="A0A834KTI9"/>
<organism evidence="1 2">
    <name type="scientific">Vespula vulgaris</name>
    <name type="common">Yellow jacket</name>
    <name type="synonym">Wasp</name>
    <dbReference type="NCBI Taxonomy" id="7454"/>
    <lineage>
        <taxon>Eukaryota</taxon>
        <taxon>Metazoa</taxon>
        <taxon>Ecdysozoa</taxon>
        <taxon>Arthropoda</taxon>
        <taxon>Hexapoda</taxon>
        <taxon>Insecta</taxon>
        <taxon>Pterygota</taxon>
        <taxon>Neoptera</taxon>
        <taxon>Endopterygota</taxon>
        <taxon>Hymenoptera</taxon>
        <taxon>Apocrita</taxon>
        <taxon>Aculeata</taxon>
        <taxon>Vespoidea</taxon>
        <taxon>Vespidae</taxon>
        <taxon>Vespinae</taxon>
        <taxon>Vespula</taxon>
    </lineage>
</organism>
<dbReference type="EMBL" id="JACSEA010000001">
    <property type="protein sequence ID" value="KAF7412105.1"/>
    <property type="molecule type" value="Genomic_DNA"/>
</dbReference>
<keyword evidence="2" id="KW-1185">Reference proteome</keyword>
<evidence type="ECO:0000313" key="1">
    <source>
        <dbReference type="EMBL" id="KAF7412105.1"/>
    </source>
</evidence>
<name>A0A834KTI9_VESVU</name>
<sequence>MPARLLTVVKTPCSRAQTSSVIEELLEIDVDFVFVKTEGLCDSTKVVHRHVPAVVTLLLILQTTLS</sequence>